<dbReference type="Pfam" id="PF03883">
    <property type="entry name" value="H2O2_YaaD"/>
    <property type="match status" value="1"/>
</dbReference>
<evidence type="ECO:0000313" key="2">
    <source>
        <dbReference type="Proteomes" id="UP000655366"/>
    </source>
</evidence>
<sequence length="258" mass="27760">MRILLPPSEGKTPVSTGAPLRLAELHFPVLNAARSEIMNALAEVSATENALTHLGVGASLAAEVARNIRLGTEPAAAAHSVYSGVLYDALGYRTLTAAQRRKADESVVVMSGLWGVIGFADRIPAYRLSMAVNLPGLGRLAAYWRPRLAAATADFTAGQLLIDCRSSTYAAAWVPPAAQTVAVNVFQERNGKRTVVSHFAKHTRGELARELLIRPGKAPRTPAQLLTIVSAPEFHDRWEAELVPGTQRKVHALNLILH</sequence>
<dbReference type="Proteomes" id="UP000655366">
    <property type="component" value="Unassembled WGS sequence"/>
</dbReference>
<protein>
    <submittedName>
        <fullName evidence="1">Peroxide stress protein YaaA</fullName>
    </submittedName>
</protein>
<dbReference type="GO" id="GO:0033194">
    <property type="term" value="P:response to hydroperoxide"/>
    <property type="evidence" value="ECO:0007669"/>
    <property type="project" value="TreeGrafter"/>
</dbReference>
<reference evidence="1 2" key="1">
    <citation type="submission" date="2020-11" db="EMBL/GenBank/DDBJ databases">
        <title>Arthrobacter antarcticus sp. nov., isolated from Antarctic Soil.</title>
        <authorList>
            <person name="Li J."/>
        </authorList>
    </citation>
    <scope>NUCLEOTIDE SEQUENCE [LARGE SCALE GENOMIC DNA]</scope>
    <source>
        <strain evidence="1 2">Z1-20</strain>
    </source>
</reference>
<dbReference type="RefSeq" id="WP_196396040.1">
    <property type="nucleotide sequence ID" value="NZ_JADNYM010000007.1"/>
</dbReference>
<name>A0A931CNC5_9MICC</name>
<dbReference type="PANTHER" id="PTHR30283:SF4">
    <property type="entry name" value="PEROXIDE STRESS RESISTANCE PROTEIN YAAA"/>
    <property type="match status" value="1"/>
</dbReference>
<gene>
    <name evidence="1" type="ORF">IV500_06700</name>
</gene>
<dbReference type="EMBL" id="JADNYM010000007">
    <property type="protein sequence ID" value="MBG0739086.1"/>
    <property type="molecule type" value="Genomic_DNA"/>
</dbReference>
<dbReference type="AlphaFoldDB" id="A0A931CNC5"/>
<proteinExistence type="predicted"/>
<dbReference type="GO" id="GO:0005829">
    <property type="term" value="C:cytosol"/>
    <property type="evidence" value="ECO:0007669"/>
    <property type="project" value="TreeGrafter"/>
</dbReference>
<comment type="caution">
    <text evidence="1">The sequence shown here is derived from an EMBL/GenBank/DDBJ whole genome shotgun (WGS) entry which is preliminary data.</text>
</comment>
<accession>A0A931CNC5</accession>
<evidence type="ECO:0000313" key="1">
    <source>
        <dbReference type="EMBL" id="MBG0739086.1"/>
    </source>
</evidence>
<keyword evidence="2" id="KW-1185">Reference proteome</keyword>
<dbReference type="PANTHER" id="PTHR30283">
    <property type="entry name" value="PEROXIDE STRESS RESPONSE PROTEIN YAAA"/>
    <property type="match status" value="1"/>
</dbReference>
<dbReference type="InterPro" id="IPR005583">
    <property type="entry name" value="YaaA"/>
</dbReference>
<organism evidence="1 2">
    <name type="scientific">Arthrobacter terrae</name>
    <dbReference type="NCBI Taxonomy" id="2935737"/>
    <lineage>
        <taxon>Bacteria</taxon>
        <taxon>Bacillati</taxon>
        <taxon>Actinomycetota</taxon>
        <taxon>Actinomycetes</taxon>
        <taxon>Micrococcales</taxon>
        <taxon>Micrococcaceae</taxon>
        <taxon>Arthrobacter</taxon>
    </lineage>
</organism>